<organism evidence="1">
    <name type="scientific">Arundo donax</name>
    <name type="common">Giant reed</name>
    <name type="synonym">Donax arundinaceus</name>
    <dbReference type="NCBI Taxonomy" id="35708"/>
    <lineage>
        <taxon>Eukaryota</taxon>
        <taxon>Viridiplantae</taxon>
        <taxon>Streptophyta</taxon>
        <taxon>Embryophyta</taxon>
        <taxon>Tracheophyta</taxon>
        <taxon>Spermatophyta</taxon>
        <taxon>Magnoliopsida</taxon>
        <taxon>Liliopsida</taxon>
        <taxon>Poales</taxon>
        <taxon>Poaceae</taxon>
        <taxon>PACMAD clade</taxon>
        <taxon>Arundinoideae</taxon>
        <taxon>Arundineae</taxon>
        <taxon>Arundo</taxon>
    </lineage>
</organism>
<accession>A0A0A9C980</accession>
<reference evidence="1" key="2">
    <citation type="journal article" date="2015" name="Data Brief">
        <title>Shoot transcriptome of the giant reed, Arundo donax.</title>
        <authorList>
            <person name="Barrero R.A."/>
            <person name="Guerrero F.D."/>
            <person name="Moolhuijzen P."/>
            <person name="Goolsby J.A."/>
            <person name="Tidwell J."/>
            <person name="Bellgard S.E."/>
            <person name="Bellgard M.I."/>
        </authorList>
    </citation>
    <scope>NUCLEOTIDE SEQUENCE</scope>
    <source>
        <tissue evidence="1">Shoot tissue taken approximately 20 cm above the soil surface</tissue>
    </source>
</reference>
<dbReference type="EMBL" id="GBRH01227925">
    <property type="protein sequence ID" value="JAD69970.1"/>
    <property type="molecule type" value="Transcribed_RNA"/>
</dbReference>
<evidence type="ECO:0000313" key="1">
    <source>
        <dbReference type="EMBL" id="JAD69970.1"/>
    </source>
</evidence>
<sequence>MKRKKQISLRGELN</sequence>
<name>A0A0A9C980_ARUDO</name>
<protein>
    <submittedName>
        <fullName evidence="1">Uncharacterized protein</fullName>
    </submittedName>
</protein>
<proteinExistence type="predicted"/>
<reference evidence="1" key="1">
    <citation type="submission" date="2014-09" db="EMBL/GenBank/DDBJ databases">
        <authorList>
            <person name="Magalhaes I.L.F."/>
            <person name="Oliveira U."/>
            <person name="Santos F.R."/>
            <person name="Vidigal T.H.D.A."/>
            <person name="Brescovit A.D."/>
            <person name="Santos A.J."/>
        </authorList>
    </citation>
    <scope>NUCLEOTIDE SEQUENCE</scope>
    <source>
        <tissue evidence="1">Shoot tissue taken approximately 20 cm above the soil surface</tissue>
    </source>
</reference>